<dbReference type="PANTHER" id="PTHR35276:SF1">
    <property type="entry name" value="TRNA (MNM(5)S(2)U34)-METHYLTRANSFERASE, CHLOROPLASTIC"/>
    <property type="match status" value="1"/>
</dbReference>
<gene>
    <name evidence="2" type="ORF">TsocGM_02070</name>
</gene>
<protein>
    <submittedName>
        <fullName evidence="2">Methyltransferase domain-containing protein</fullName>
    </submittedName>
</protein>
<keyword evidence="2" id="KW-0489">Methyltransferase</keyword>
<dbReference type="Pfam" id="PF06962">
    <property type="entry name" value="rRNA_methylase"/>
    <property type="match status" value="1"/>
</dbReference>
<dbReference type="InterPro" id="IPR029063">
    <property type="entry name" value="SAM-dependent_MTases_sf"/>
</dbReference>
<dbReference type="EMBL" id="RYZH01000002">
    <property type="protein sequence ID" value="RUL89579.1"/>
    <property type="molecule type" value="Genomic_DNA"/>
</dbReference>
<keyword evidence="2" id="KW-0808">Transferase</keyword>
<dbReference type="OrthoDB" id="9792989at2"/>
<proteinExistence type="predicted"/>
<feature type="compositionally biased region" description="Basic and acidic residues" evidence="1">
    <location>
        <begin position="197"/>
        <end position="206"/>
    </location>
</feature>
<dbReference type="CDD" id="cd02440">
    <property type="entry name" value="AdoMet_MTases"/>
    <property type="match status" value="1"/>
</dbReference>
<dbReference type="SUPFAM" id="SSF53335">
    <property type="entry name" value="S-adenosyl-L-methionine-dependent methyltransferases"/>
    <property type="match status" value="1"/>
</dbReference>
<name>A0A432MQP6_9BACT</name>
<evidence type="ECO:0000313" key="3">
    <source>
        <dbReference type="Proteomes" id="UP000280296"/>
    </source>
</evidence>
<keyword evidence="3" id="KW-1185">Reference proteome</keyword>
<dbReference type="InterPro" id="IPR010719">
    <property type="entry name" value="MnmM_MeTrfase"/>
</dbReference>
<comment type="caution">
    <text evidence="2">The sequence shown here is derived from an EMBL/GenBank/DDBJ whole genome shotgun (WGS) entry which is preliminary data.</text>
</comment>
<accession>A0A432MQP6</accession>
<evidence type="ECO:0000313" key="2">
    <source>
        <dbReference type="EMBL" id="RUL89579.1"/>
    </source>
</evidence>
<dbReference type="PANTHER" id="PTHR35276">
    <property type="entry name" value="S-ADENOSYL-L-METHIONINE-DEPENDENT METHYLTRANSFERASES SUPERFAMILY PROTEIN"/>
    <property type="match status" value="1"/>
</dbReference>
<dbReference type="Proteomes" id="UP000280296">
    <property type="component" value="Unassembled WGS sequence"/>
</dbReference>
<sequence length="213" mass="22582">MAIPRVVELARMLVGRVLSEGDAAIDATVGNGHDTIWLADQVGPGGRVLGLDVQQAALASARGRLEEAGISDRVSLVRAGHERLDALVRKPGPFARPAAVMFNLGYLPGGDRSRTTVSATTLPALEAALGIIRPGGIVTVVLYPGHPAGQDESEAVARWASHSARSRAEILRAELLHPASPSPWLLALSPRPGPLLDRPDRFDNIRRRPSASE</sequence>
<dbReference type="GO" id="GO:0032259">
    <property type="term" value="P:methylation"/>
    <property type="evidence" value="ECO:0007669"/>
    <property type="project" value="UniProtKB-KW"/>
</dbReference>
<dbReference type="RefSeq" id="WP_126723655.1">
    <property type="nucleotide sequence ID" value="NZ_RYZH01000002.1"/>
</dbReference>
<reference evidence="2 3" key="1">
    <citation type="submission" date="2018-12" db="EMBL/GenBank/DDBJ databases">
        <authorList>
            <person name="Toschakov S.V."/>
        </authorList>
    </citation>
    <scope>NUCLEOTIDE SEQUENCE [LARGE SCALE GENOMIC DNA]</scope>
    <source>
        <strain evidence="2 3">GM2012</strain>
    </source>
</reference>
<organism evidence="2 3">
    <name type="scientific">Tautonia sociabilis</name>
    <dbReference type="NCBI Taxonomy" id="2080755"/>
    <lineage>
        <taxon>Bacteria</taxon>
        <taxon>Pseudomonadati</taxon>
        <taxon>Planctomycetota</taxon>
        <taxon>Planctomycetia</taxon>
        <taxon>Isosphaerales</taxon>
        <taxon>Isosphaeraceae</taxon>
        <taxon>Tautonia</taxon>
    </lineage>
</organism>
<feature type="region of interest" description="Disordered" evidence="1">
    <location>
        <begin position="190"/>
        <end position="213"/>
    </location>
</feature>
<dbReference type="GO" id="GO:0008168">
    <property type="term" value="F:methyltransferase activity"/>
    <property type="evidence" value="ECO:0007669"/>
    <property type="project" value="UniProtKB-KW"/>
</dbReference>
<dbReference type="Gene3D" id="3.40.50.150">
    <property type="entry name" value="Vaccinia Virus protein VP39"/>
    <property type="match status" value="1"/>
</dbReference>
<dbReference type="AlphaFoldDB" id="A0A432MQP6"/>
<reference evidence="2 3" key="2">
    <citation type="submission" date="2019-01" db="EMBL/GenBank/DDBJ databases">
        <title>Tautonia sociabilis, a novel thermotolerant planctomycete of Isosphaeraceae family, isolated from a 4000 m deep subterranean habitat.</title>
        <authorList>
            <person name="Kovaleva O.L."/>
            <person name="Elcheninov A.G."/>
            <person name="Van Heerden E."/>
            <person name="Toshchakov S.V."/>
            <person name="Novikov A."/>
            <person name="Bonch-Osmolovskaya E.A."/>
            <person name="Kublanov I.V."/>
        </authorList>
    </citation>
    <scope>NUCLEOTIDE SEQUENCE [LARGE SCALE GENOMIC DNA]</scope>
    <source>
        <strain evidence="2 3">GM2012</strain>
    </source>
</reference>
<evidence type="ECO:0000256" key="1">
    <source>
        <dbReference type="SAM" id="MobiDB-lite"/>
    </source>
</evidence>